<dbReference type="EMBL" id="KQ434844">
    <property type="protein sequence ID" value="KZC08168.1"/>
    <property type="molecule type" value="Genomic_DNA"/>
</dbReference>
<protein>
    <submittedName>
        <fullName evidence="1">Uncharacterized protein</fullName>
    </submittedName>
</protein>
<dbReference type="Proteomes" id="UP000076502">
    <property type="component" value="Unassembled WGS sequence"/>
</dbReference>
<gene>
    <name evidence="1" type="ORF">WN55_10039</name>
</gene>
<organism evidence="1 2">
    <name type="scientific">Dufourea novaeangliae</name>
    <name type="common">Sweat bee</name>
    <dbReference type="NCBI Taxonomy" id="178035"/>
    <lineage>
        <taxon>Eukaryota</taxon>
        <taxon>Metazoa</taxon>
        <taxon>Ecdysozoa</taxon>
        <taxon>Arthropoda</taxon>
        <taxon>Hexapoda</taxon>
        <taxon>Insecta</taxon>
        <taxon>Pterygota</taxon>
        <taxon>Neoptera</taxon>
        <taxon>Endopterygota</taxon>
        <taxon>Hymenoptera</taxon>
        <taxon>Apocrita</taxon>
        <taxon>Aculeata</taxon>
        <taxon>Apoidea</taxon>
        <taxon>Anthophila</taxon>
        <taxon>Halictidae</taxon>
        <taxon>Rophitinae</taxon>
        <taxon>Dufourea</taxon>
    </lineage>
</organism>
<evidence type="ECO:0000313" key="2">
    <source>
        <dbReference type="Proteomes" id="UP000076502"/>
    </source>
</evidence>
<name>A0A154PAB3_DUFNO</name>
<reference evidence="1 2" key="1">
    <citation type="submission" date="2015-07" db="EMBL/GenBank/DDBJ databases">
        <title>The genome of Dufourea novaeangliae.</title>
        <authorList>
            <person name="Pan H."/>
            <person name="Kapheim K."/>
        </authorList>
    </citation>
    <scope>NUCLEOTIDE SEQUENCE [LARGE SCALE GENOMIC DNA]</scope>
    <source>
        <strain evidence="1">0120121106</strain>
        <tissue evidence="1">Whole body</tissue>
    </source>
</reference>
<accession>A0A154PAB3</accession>
<proteinExistence type="predicted"/>
<keyword evidence="2" id="KW-1185">Reference proteome</keyword>
<sequence length="55" mass="6310">MLKQSGNGNVKEHRSTNINVNTRNFETSLEQFFCLHRAIILEKLKYLSTRTPSSG</sequence>
<evidence type="ECO:0000313" key="1">
    <source>
        <dbReference type="EMBL" id="KZC08168.1"/>
    </source>
</evidence>
<dbReference type="AlphaFoldDB" id="A0A154PAB3"/>